<protein>
    <submittedName>
        <fullName evidence="1">Uncharacterized protein</fullName>
    </submittedName>
</protein>
<evidence type="ECO:0000313" key="2">
    <source>
        <dbReference type="Proteomes" id="UP000324800"/>
    </source>
</evidence>
<organism evidence="1 2">
    <name type="scientific">Streblomastix strix</name>
    <dbReference type="NCBI Taxonomy" id="222440"/>
    <lineage>
        <taxon>Eukaryota</taxon>
        <taxon>Metamonada</taxon>
        <taxon>Preaxostyla</taxon>
        <taxon>Oxymonadida</taxon>
        <taxon>Streblomastigidae</taxon>
        <taxon>Streblomastix</taxon>
    </lineage>
</organism>
<comment type="caution">
    <text evidence="1">The sequence shown here is derived from an EMBL/GenBank/DDBJ whole genome shotgun (WGS) entry which is preliminary data.</text>
</comment>
<name>A0A5J4VNF5_9EUKA</name>
<proteinExistence type="predicted"/>
<sequence length="160" mass="18360">MQFPQLPLDRERNLTNYKQFFTQILDILVSHNNEPDTFSLQENKDIRLAIARLFAYIVVPSLDPGVGIPLERRQKPPASGLPPLRLPAELSMKIEAHPDFLFELLNIIHEIILSCPLLHSFSFPTFLGDVFCLNIQFLQDLSIHSHLSHTFFLSKLVTDL</sequence>
<dbReference type="EMBL" id="SNRW01006041">
    <property type="protein sequence ID" value="KAA6383849.1"/>
    <property type="molecule type" value="Genomic_DNA"/>
</dbReference>
<accession>A0A5J4VNF5</accession>
<dbReference type="AlphaFoldDB" id="A0A5J4VNF5"/>
<reference evidence="1 2" key="1">
    <citation type="submission" date="2019-03" db="EMBL/GenBank/DDBJ databases">
        <title>Single cell metagenomics reveals metabolic interactions within the superorganism composed of flagellate Streblomastix strix and complex community of Bacteroidetes bacteria on its surface.</title>
        <authorList>
            <person name="Treitli S.C."/>
            <person name="Kolisko M."/>
            <person name="Husnik F."/>
            <person name="Keeling P."/>
            <person name="Hampl V."/>
        </authorList>
    </citation>
    <scope>NUCLEOTIDE SEQUENCE [LARGE SCALE GENOMIC DNA]</scope>
    <source>
        <strain evidence="1">ST1C</strain>
    </source>
</reference>
<evidence type="ECO:0000313" key="1">
    <source>
        <dbReference type="EMBL" id="KAA6383849.1"/>
    </source>
</evidence>
<gene>
    <name evidence="1" type="ORF">EZS28_020626</name>
</gene>
<dbReference type="Proteomes" id="UP000324800">
    <property type="component" value="Unassembled WGS sequence"/>
</dbReference>